<dbReference type="AlphaFoldDB" id="A0A2A9EX45"/>
<reference evidence="2 3" key="1">
    <citation type="submission" date="2017-10" db="EMBL/GenBank/DDBJ databases">
        <title>Sequencing the genomes of 1000 actinobacteria strains.</title>
        <authorList>
            <person name="Klenk H.-P."/>
        </authorList>
    </citation>
    <scope>NUCLEOTIDE SEQUENCE [LARGE SCALE GENOMIC DNA]</scope>
    <source>
        <strain evidence="2 3">DSM 21863</strain>
    </source>
</reference>
<gene>
    <name evidence="2" type="ORF">ATJ88_1830</name>
</gene>
<protein>
    <submittedName>
        <fullName evidence="2">DNA-binding SARP family transcriptional activator</fullName>
    </submittedName>
</protein>
<dbReference type="SMART" id="SM01043">
    <property type="entry name" value="BTAD"/>
    <property type="match status" value="1"/>
</dbReference>
<dbReference type="SUPFAM" id="SSF48452">
    <property type="entry name" value="TPR-like"/>
    <property type="match status" value="1"/>
</dbReference>
<dbReference type="GO" id="GO:0003677">
    <property type="term" value="F:DNA binding"/>
    <property type="evidence" value="ECO:0007669"/>
    <property type="project" value="UniProtKB-KW"/>
</dbReference>
<dbReference type="Gene3D" id="1.25.40.10">
    <property type="entry name" value="Tetratricopeptide repeat domain"/>
    <property type="match status" value="1"/>
</dbReference>
<keyword evidence="2" id="KW-0238">DNA-binding</keyword>
<dbReference type="PANTHER" id="PTHR35807">
    <property type="entry name" value="TRANSCRIPTIONAL REGULATOR REDD-RELATED"/>
    <property type="match status" value="1"/>
</dbReference>
<dbReference type="EMBL" id="PDJJ01000001">
    <property type="protein sequence ID" value="PFG43146.1"/>
    <property type="molecule type" value="Genomic_DNA"/>
</dbReference>
<comment type="caution">
    <text evidence="2">The sequence shown here is derived from an EMBL/GenBank/DDBJ whole genome shotgun (WGS) entry which is preliminary data.</text>
</comment>
<dbReference type="InterPro" id="IPR051677">
    <property type="entry name" value="AfsR-DnrI-RedD_regulator"/>
</dbReference>
<evidence type="ECO:0000313" key="3">
    <source>
        <dbReference type="Proteomes" id="UP000224130"/>
    </source>
</evidence>
<evidence type="ECO:0000259" key="1">
    <source>
        <dbReference type="SMART" id="SM01043"/>
    </source>
</evidence>
<dbReference type="InterPro" id="IPR011990">
    <property type="entry name" value="TPR-like_helical_dom_sf"/>
</dbReference>
<proteinExistence type="predicted"/>
<feature type="domain" description="Bacterial transcriptional activator" evidence="1">
    <location>
        <begin position="95"/>
        <end position="232"/>
    </location>
</feature>
<dbReference type="InterPro" id="IPR005158">
    <property type="entry name" value="BTAD"/>
</dbReference>
<accession>A0A2A9EX45</accession>
<keyword evidence="3" id="KW-1185">Reference proteome</keyword>
<sequence>MTSGRSTGLDITLLDGFHVTGTSAELPPAVRRLVAHVSLTHRPDRGVVAGRLWPDVTESAAQANLRSALWRLHRIAPGLLDTAGGRLRVADGVGVDVHRLCAWAHEVVSCPEQDATGLPADMSGGELLPGWCDAWVEVERERLRQLRLHALEVLARRLTRAERYGEAMEAALAAVETEPLRESAHRAVVGIHLAEGNVAEAVRHYRRFRELLADELGLPPSPLMERLLHDGLPDAGAPPPSSVTRR</sequence>
<dbReference type="Proteomes" id="UP000224130">
    <property type="component" value="Unassembled WGS sequence"/>
</dbReference>
<name>A0A2A9EX45_9MICO</name>
<evidence type="ECO:0000313" key="2">
    <source>
        <dbReference type="EMBL" id="PFG43146.1"/>
    </source>
</evidence>
<organism evidence="2 3">
    <name type="scientific">Isoptericola jiangsuensis</name>
    <dbReference type="NCBI Taxonomy" id="548579"/>
    <lineage>
        <taxon>Bacteria</taxon>
        <taxon>Bacillati</taxon>
        <taxon>Actinomycetota</taxon>
        <taxon>Actinomycetes</taxon>
        <taxon>Micrococcales</taxon>
        <taxon>Promicromonosporaceae</taxon>
        <taxon>Isoptericola</taxon>
    </lineage>
</organism>
<dbReference type="Pfam" id="PF03704">
    <property type="entry name" value="BTAD"/>
    <property type="match status" value="1"/>
</dbReference>
<dbReference type="RefSeq" id="WP_211287489.1">
    <property type="nucleotide sequence ID" value="NZ_PDJJ01000001.1"/>
</dbReference>